<dbReference type="Proteomes" id="UP000479000">
    <property type="component" value="Unassembled WGS sequence"/>
</dbReference>
<dbReference type="AlphaFoldDB" id="A0A6H5GSJ2"/>
<dbReference type="EMBL" id="CADCXU010018987">
    <property type="protein sequence ID" value="CAB0007332.1"/>
    <property type="molecule type" value="Genomic_DNA"/>
</dbReference>
<reference evidence="1 2" key="1">
    <citation type="submission" date="2020-02" db="EMBL/GenBank/DDBJ databases">
        <authorList>
            <person name="Ferguson B K."/>
        </authorList>
    </citation>
    <scope>NUCLEOTIDE SEQUENCE [LARGE SCALE GENOMIC DNA]</scope>
</reference>
<gene>
    <name evidence="1" type="ORF">NTEN_LOCUS12624</name>
</gene>
<sequence length="101" mass="11609">MKIGLRLTPEILTHKTREQCGQEIKHPGSCNWPPGVNSLLTNSKTSLDELDQISENEDTFCKLCTDQNQYENQSIRIQTAKSWPYTIQLLVEELQIKFTTV</sequence>
<keyword evidence="2" id="KW-1185">Reference proteome</keyword>
<evidence type="ECO:0000313" key="1">
    <source>
        <dbReference type="EMBL" id="CAB0007332.1"/>
    </source>
</evidence>
<proteinExistence type="predicted"/>
<protein>
    <submittedName>
        <fullName evidence="1">Uncharacterized protein</fullName>
    </submittedName>
</protein>
<accession>A0A6H5GSJ2</accession>
<feature type="non-terminal residue" evidence="1">
    <location>
        <position position="101"/>
    </location>
</feature>
<evidence type="ECO:0000313" key="2">
    <source>
        <dbReference type="Proteomes" id="UP000479000"/>
    </source>
</evidence>
<organism evidence="1 2">
    <name type="scientific">Nesidiocoris tenuis</name>
    <dbReference type="NCBI Taxonomy" id="355587"/>
    <lineage>
        <taxon>Eukaryota</taxon>
        <taxon>Metazoa</taxon>
        <taxon>Ecdysozoa</taxon>
        <taxon>Arthropoda</taxon>
        <taxon>Hexapoda</taxon>
        <taxon>Insecta</taxon>
        <taxon>Pterygota</taxon>
        <taxon>Neoptera</taxon>
        <taxon>Paraneoptera</taxon>
        <taxon>Hemiptera</taxon>
        <taxon>Heteroptera</taxon>
        <taxon>Panheteroptera</taxon>
        <taxon>Cimicomorpha</taxon>
        <taxon>Miridae</taxon>
        <taxon>Dicyphina</taxon>
        <taxon>Nesidiocoris</taxon>
    </lineage>
</organism>
<name>A0A6H5GSJ2_9HEMI</name>